<keyword evidence="6 12" id="KW-0915">Sodium</keyword>
<gene>
    <name evidence="12" type="primary">fluC</name>
    <name evidence="12" type="synonym">crcB</name>
    <name evidence="13" type="ORF">IX83_05220</name>
</gene>
<dbReference type="GO" id="GO:0140114">
    <property type="term" value="P:cellular detoxification of fluoride"/>
    <property type="evidence" value="ECO:0007669"/>
    <property type="project" value="UniProtKB-UniRule"/>
</dbReference>
<keyword evidence="12" id="KW-0813">Transport</keyword>
<comment type="similarity">
    <text evidence="10 12">Belongs to the fluoride channel Fluc/FEX (TC 1.A.43) family.</text>
</comment>
<evidence type="ECO:0000256" key="2">
    <source>
        <dbReference type="ARBA" id="ARBA00022475"/>
    </source>
</evidence>
<keyword evidence="5 12" id="KW-1133">Transmembrane helix</keyword>
<evidence type="ECO:0000313" key="14">
    <source>
        <dbReference type="Proteomes" id="UP000028945"/>
    </source>
</evidence>
<evidence type="ECO:0000256" key="5">
    <source>
        <dbReference type="ARBA" id="ARBA00022989"/>
    </source>
</evidence>
<dbReference type="Pfam" id="PF02537">
    <property type="entry name" value="CRCB"/>
    <property type="match status" value="1"/>
</dbReference>
<evidence type="ECO:0000256" key="7">
    <source>
        <dbReference type="ARBA" id="ARBA00023065"/>
    </source>
</evidence>
<proteinExistence type="inferred from homology"/>
<evidence type="ECO:0000256" key="11">
    <source>
        <dbReference type="ARBA" id="ARBA00035585"/>
    </source>
</evidence>
<dbReference type="OrthoDB" id="9806299at2"/>
<keyword evidence="4 12" id="KW-0812">Transmembrane</keyword>
<evidence type="ECO:0000256" key="3">
    <source>
        <dbReference type="ARBA" id="ARBA00022519"/>
    </source>
</evidence>
<keyword evidence="8 12" id="KW-0472">Membrane</keyword>
<dbReference type="Proteomes" id="UP000028945">
    <property type="component" value="Chromosome"/>
</dbReference>
<dbReference type="AlphaFoldDB" id="A0A077DF96"/>
<keyword evidence="9 12" id="KW-0407">Ion channel</keyword>
<keyword evidence="7 12" id="KW-0406">Ion transport</keyword>
<name>A0A077DF96_9BURK</name>
<dbReference type="eggNOG" id="COG0239">
    <property type="taxonomic scope" value="Bacteria"/>
</dbReference>
<feature type="binding site" evidence="12">
    <location>
        <position position="63"/>
    </location>
    <ligand>
        <name>Na(+)</name>
        <dbReference type="ChEBI" id="CHEBI:29101"/>
        <note>structural</note>
    </ligand>
</feature>
<feature type="transmembrane region" description="Helical" evidence="12">
    <location>
        <begin position="55"/>
        <end position="73"/>
    </location>
</feature>
<accession>A0A077DF96</accession>
<keyword evidence="2 12" id="KW-1003">Cell membrane</keyword>
<evidence type="ECO:0000256" key="1">
    <source>
        <dbReference type="ARBA" id="ARBA00004651"/>
    </source>
</evidence>
<keyword evidence="12" id="KW-0479">Metal-binding</keyword>
<dbReference type="HOGENOM" id="CLU_114342_3_2_4"/>
<evidence type="ECO:0000256" key="9">
    <source>
        <dbReference type="ARBA" id="ARBA00023303"/>
    </source>
</evidence>
<dbReference type="PANTHER" id="PTHR28259">
    <property type="entry name" value="FLUORIDE EXPORT PROTEIN 1-RELATED"/>
    <property type="match status" value="1"/>
</dbReference>
<sequence>MNFLAVALGAMLGGIGRYSISLLIPSYWGTLTANAMGGFLIGLLLCFSGSDTFRLFAITGVLGAFTTFSTFSAESIRFIMAGQLLSALLYILASLVITLSLTALGLYLGKQFL</sequence>
<comment type="function">
    <text evidence="12">Fluoride-specific ion channel. Important for reducing fluoride concentration in the cell, thus reducing its toxicity.</text>
</comment>
<dbReference type="RefSeq" id="WP_038499879.1">
    <property type="nucleotide sequence ID" value="NZ_AFWK01000045.1"/>
</dbReference>
<evidence type="ECO:0000313" key="13">
    <source>
        <dbReference type="EMBL" id="AIL32791.1"/>
    </source>
</evidence>
<feature type="transmembrane region" description="Helical" evidence="12">
    <location>
        <begin position="85"/>
        <end position="108"/>
    </location>
</feature>
<dbReference type="GO" id="GO:0062054">
    <property type="term" value="F:fluoride channel activity"/>
    <property type="evidence" value="ECO:0007669"/>
    <property type="project" value="UniProtKB-UniRule"/>
</dbReference>
<dbReference type="GO" id="GO:0005886">
    <property type="term" value="C:plasma membrane"/>
    <property type="evidence" value="ECO:0007669"/>
    <property type="project" value="UniProtKB-SubCell"/>
</dbReference>
<evidence type="ECO:0000256" key="4">
    <source>
        <dbReference type="ARBA" id="ARBA00022692"/>
    </source>
</evidence>
<comment type="activity regulation">
    <text evidence="12">Na(+) is not transported, but it plays an essential structural role and its presence is essential for fluoride channel function.</text>
</comment>
<protein>
    <recommendedName>
        <fullName evidence="12">Fluoride-specific ion channel FluC</fullName>
    </recommendedName>
</protein>
<dbReference type="InterPro" id="IPR003691">
    <property type="entry name" value="FluC"/>
</dbReference>
<organism evidence="13 14">
    <name type="scientific">Basilea psittacipulmonis DSM 24701</name>
    <dbReference type="NCBI Taxonomy" id="1072685"/>
    <lineage>
        <taxon>Bacteria</taxon>
        <taxon>Pseudomonadati</taxon>
        <taxon>Pseudomonadota</taxon>
        <taxon>Betaproteobacteria</taxon>
        <taxon>Burkholderiales</taxon>
        <taxon>Alcaligenaceae</taxon>
        <taxon>Basilea</taxon>
    </lineage>
</organism>
<feature type="binding site" evidence="12">
    <location>
        <position position="66"/>
    </location>
    <ligand>
        <name>Na(+)</name>
        <dbReference type="ChEBI" id="CHEBI:29101"/>
        <note>structural</note>
    </ligand>
</feature>
<evidence type="ECO:0000256" key="6">
    <source>
        <dbReference type="ARBA" id="ARBA00023053"/>
    </source>
</evidence>
<feature type="transmembrane region" description="Helical" evidence="12">
    <location>
        <begin position="27"/>
        <end position="48"/>
    </location>
</feature>
<keyword evidence="3" id="KW-0997">Cell inner membrane</keyword>
<evidence type="ECO:0000256" key="10">
    <source>
        <dbReference type="ARBA" id="ARBA00035120"/>
    </source>
</evidence>
<keyword evidence="14" id="KW-1185">Reference proteome</keyword>
<evidence type="ECO:0000256" key="8">
    <source>
        <dbReference type="ARBA" id="ARBA00023136"/>
    </source>
</evidence>
<dbReference type="KEGG" id="bpsi:IX83_05220"/>
<reference evidence="13 14" key="1">
    <citation type="journal article" date="2014" name="BMC Genomics">
        <title>A genomic perspective on a new bacterial genus and species from the Alcaligenaceae family, Basilea psittacipulmonis.</title>
        <authorList>
            <person name="Whiteson K.L."/>
            <person name="Hernandez D."/>
            <person name="Lazarevic V."/>
            <person name="Gaia N."/>
            <person name="Farinelli L."/>
            <person name="Francois P."/>
            <person name="Pilo P."/>
            <person name="Frey J."/>
            <person name="Schrenzel J."/>
        </authorList>
    </citation>
    <scope>NUCLEOTIDE SEQUENCE [LARGE SCALE GENOMIC DNA]</scope>
    <source>
        <strain evidence="13 14">DSM 24701</strain>
    </source>
</reference>
<evidence type="ECO:0000256" key="12">
    <source>
        <dbReference type="HAMAP-Rule" id="MF_00454"/>
    </source>
</evidence>
<dbReference type="GO" id="GO:0046872">
    <property type="term" value="F:metal ion binding"/>
    <property type="evidence" value="ECO:0007669"/>
    <property type="project" value="UniProtKB-KW"/>
</dbReference>
<comment type="subcellular location">
    <subcellularLocation>
        <location evidence="1 12">Cell membrane</location>
        <topology evidence="1 12">Multi-pass membrane protein</topology>
    </subcellularLocation>
</comment>
<dbReference type="EMBL" id="CP009238">
    <property type="protein sequence ID" value="AIL32791.1"/>
    <property type="molecule type" value="Genomic_DNA"/>
</dbReference>
<comment type="catalytic activity">
    <reaction evidence="11">
        <text>fluoride(in) = fluoride(out)</text>
        <dbReference type="Rhea" id="RHEA:76159"/>
        <dbReference type="ChEBI" id="CHEBI:17051"/>
    </reaction>
    <physiologicalReaction direction="left-to-right" evidence="11">
        <dbReference type="Rhea" id="RHEA:76160"/>
    </physiologicalReaction>
</comment>
<dbReference type="PANTHER" id="PTHR28259:SF1">
    <property type="entry name" value="FLUORIDE EXPORT PROTEIN 1-RELATED"/>
    <property type="match status" value="1"/>
</dbReference>
<dbReference type="HAMAP" id="MF_00454">
    <property type="entry name" value="FluC"/>
    <property type="match status" value="1"/>
</dbReference>